<evidence type="ECO:0000313" key="6">
    <source>
        <dbReference type="Proteomes" id="UP000261420"/>
    </source>
</evidence>
<dbReference type="Ensembl" id="ENSSDUT00000018464.1">
    <property type="protein sequence ID" value="ENSSDUP00000018136.1"/>
    <property type="gene ID" value="ENSSDUG00000013222.1"/>
</dbReference>
<dbReference type="Pfam" id="PF14604">
    <property type="entry name" value="SH3_9"/>
    <property type="match status" value="1"/>
</dbReference>
<dbReference type="InterPro" id="IPR030125">
    <property type="entry name" value="SPIN90/Ldb17"/>
</dbReference>
<dbReference type="InterPro" id="IPR035514">
    <property type="entry name" value="SPIN90_SH3"/>
</dbReference>
<dbReference type="Proteomes" id="UP000261420">
    <property type="component" value="Unplaced"/>
</dbReference>
<sequence length="735" mass="81558">MYRSLYAFRSAEPNSLHFAAGESFLILERSNKHWWLGSRCSSGETGYIPASYIEKIQAPEQDEVLQSIDRAIEGIHNVALKNGGKYNLEQRDVLQKLIHHRKETLARRSSSSSGHKQGLPSSSSEISLSQTPPPPNGLNRDYGRQGSMPLSGSMDNMQAEQGFYQVPPQPRRAAPITPPPPEKQRNSRRPEPEVPSRVSSLPPSPAPSLSISTTSLESGSSHSLVSSDVSFPSVSSTPPPPVPSRVKPSALPPDAQPSDSSPQPAPAKKSPAPQPPKPTPPLQPAEENQPESEWPVAPPSVAESPPGSPTTSEPVPMTIGAELIELVRKNTGLSYELSRVAVGVVVGHLQTALPQASSALEQVLVSLVESKDLSAALPQGQVCHDEQRLEVIFSDLARHRDDSQQRSWALHEDHALIACYLEELLKILTDADPEVCKRMCKANHYENVLSLVSYYQMEHRVSLRLLLLKVFGAMCSLDAALISTLLNAILPMELARDLQTDTQEHQKMCYTALVLTMIFSMGEQVPYHHYEHLNADFVQFLLGVVEDGLPSDPTEQLPDTFLNLLLAFNLHHTTPSNNVIMQELKKKNVKILSEKVLLLLNRGDDPVCMFKHTPPAPHSVLKFLQDVFASRETADIFYSTDMMVMIDIAVRQISDLSPGDKLRMEYLSLMHSIMRSTDYLEHQHRLHDLQGALQRILREEEDPGEDEGSATAKQMDKLIVQQIYKEFPKICENQD</sequence>
<feature type="compositionally biased region" description="Low complexity" evidence="3">
    <location>
        <begin position="256"/>
        <end position="271"/>
    </location>
</feature>
<protein>
    <submittedName>
        <fullName evidence="5">NCK interacting protein with SH3 domain</fullName>
    </submittedName>
</protein>
<reference evidence="5" key="1">
    <citation type="submission" date="2025-08" db="UniProtKB">
        <authorList>
            <consortium name="Ensembl"/>
        </authorList>
    </citation>
    <scope>IDENTIFICATION</scope>
</reference>
<proteinExistence type="predicted"/>
<dbReference type="STRING" id="41447.ENSSDUP00000018136"/>
<accession>A0A3B4UHH8</accession>
<dbReference type="AlphaFoldDB" id="A0A3B4UHH8"/>
<feature type="region of interest" description="Disordered" evidence="3">
    <location>
        <begin position="168"/>
        <end position="315"/>
    </location>
</feature>
<evidence type="ECO:0000313" key="5">
    <source>
        <dbReference type="Ensembl" id="ENSSDUP00000018136.1"/>
    </source>
</evidence>
<feature type="domain" description="SH3" evidence="4">
    <location>
        <begin position="1"/>
        <end position="58"/>
    </location>
</feature>
<name>A0A3B4UHH8_SERDU</name>
<dbReference type="Pfam" id="PF09431">
    <property type="entry name" value="SPIN90_LRD"/>
    <property type="match status" value="1"/>
</dbReference>
<feature type="compositionally biased region" description="Low complexity" evidence="3">
    <location>
        <begin position="299"/>
        <end position="315"/>
    </location>
</feature>
<dbReference type="SUPFAM" id="SSF50044">
    <property type="entry name" value="SH3-domain"/>
    <property type="match status" value="1"/>
</dbReference>
<keyword evidence="6" id="KW-1185">Reference proteome</keyword>
<evidence type="ECO:0000256" key="1">
    <source>
        <dbReference type="ARBA" id="ARBA00022443"/>
    </source>
</evidence>
<dbReference type="SMART" id="SM00326">
    <property type="entry name" value="SH3"/>
    <property type="match status" value="1"/>
</dbReference>
<evidence type="ECO:0000256" key="3">
    <source>
        <dbReference type="SAM" id="MobiDB-lite"/>
    </source>
</evidence>
<dbReference type="InterPro" id="IPR018556">
    <property type="entry name" value="SPIN90/Ldb17_LRD"/>
</dbReference>
<evidence type="ECO:0000259" key="4">
    <source>
        <dbReference type="PROSITE" id="PS50002"/>
    </source>
</evidence>
<feature type="compositionally biased region" description="Pro residues" evidence="3">
    <location>
        <begin position="272"/>
        <end position="283"/>
    </location>
</feature>
<dbReference type="GeneID" id="111222880"/>
<dbReference type="PROSITE" id="PS50002">
    <property type="entry name" value="SH3"/>
    <property type="match status" value="1"/>
</dbReference>
<feature type="region of interest" description="Disordered" evidence="3">
    <location>
        <begin position="103"/>
        <end position="155"/>
    </location>
</feature>
<organism evidence="5 6">
    <name type="scientific">Seriola dumerili</name>
    <name type="common">Greater amberjack</name>
    <name type="synonym">Caranx dumerili</name>
    <dbReference type="NCBI Taxonomy" id="41447"/>
    <lineage>
        <taxon>Eukaryota</taxon>
        <taxon>Metazoa</taxon>
        <taxon>Chordata</taxon>
        <taxon>Craniata</taxon>
        <taxon>Vertebrata</taxon>
        <taxon>Euteleostomi</taxon>
        <taxon>Actinopterygii</taxon>
        <taxon>Neopterygii</taxon>
        <taxon>Teleostei</taxon>
        <taxon>Neoteleostei</taxon>
        <taxon>Acanthomorphata</taxon>
        <taxon>Carangaria</taxon>
        <taxon>Carangiformes</taxon>
        <taxon>Carangidae</taxon>
        <taxon>Seriola</taxon>
    </lineage>
</organism>
<dbReference type="GO" id="GO:0006897">
    <property type="term" value="P:endocytosis"/>
    <property type="evidence" value="ECO:0007669"/>
    <property type="project" value="TreeGrafter"/>
</dbReference>
<dbReference type="InterPro" id="IPR001452">
    <property type="entry name" value="SH3_domain"/>
</dbReference>
<feature type="compositionally biased region" description="Low complexity" evidence="3">
    <location>
        <begin position="195"/>
        <end position="236"/>
    </location>
</feature>
<dbReference type="GeneTree" id="ENSGT00390000015725"/>
<reference evidence="5" key="2">
    <citation type="submission" date="2025-09" db="UniProtKB">
        <authorList>
            <consortium name="Ensembl"/>
        </authorList>
    </citation>
    <scope>IDENTIFICATION</scope>
</reference>
<evidence type="ECO:0000256" key="2">
    <source>
        <dbReference type="PROSITE-ProRule" id="PRU00192"/>
    </source>
</evidence>
<dbReference type="OMA" id="CFARIFC"/>
<dbReference type="PANTHER" id="PTHR13357:SF1">
    <property type="entry name" value="NCK-INTERACTING PROTEIN WITH SH3 DOMAIN"/>
    <property type="match status" value="1"/>
</dbReference>
<dbReference type="PANTHER" id="PTHR13357">
    <property type="entry name" value="SH3 ADAPTER PROTEIN SPIN90 NCK INTERACTING PROTEIN WITH SH3 DOMAIN"/>
    <property type="match status" value="1"/>
</dbReference>
<dbReference type="InterPro" id="IPR036028">
    <property type="entry name" value="SH3-like_dom_sf"/>
</dbReference>
<dbReference type="GO" id="GO:0071933">
    <property type="term" value="F:Arp2/3 complex binding"/>
    <property type="evidence" value="ECO:0007669"/>
    <property type="project" value="TreeGrafter"/>
</dbReference>
<feature type="compositionally biased region" description="Basic and acidic residues" evidence="3">
    <location>
        <begin position="182"/>
        <end position="194"/>
    </location>
</feature>
<dbReference type="RefSeq" id="XP_022602497.1">
    <property type="nucleotide sequence ID" value="XM_022746776.1"/>
</dbReference>
<dbReference type="CDD" id="cd11849">
    <property type="entry name" value="SH3_SPIN90"/>
    <property type="match status" value="1"/>
</dbReference>
<dbReference type="PRINTS" id="PR01217">
    <property type="entry name" value="PRICHEXTENSN"/>
</dbReference>
<keyword evidence="1 2" id="KW-0728">SH3 domain</keyword>
<dbReference type="Gene3D" id="2.30.30.40">
    <property type="entry name" value="SH3 Domains"/>
    <property type="match status" value="1"/>
</dbReference>